<dbReference type="GO" id="GO:0008195">
    <property type="term" value="F:phosphatidate phosphatase activity"/>
    <property type="evidence" value="ECO:0007669"/>
    <property type="project" value="TreeGrafter"/>
</dbReference>
<accession>L1JTU3</accession>
<sequence length="215" mass="23473">MSSLADALRNGYVHEHVDQVLRVIGSLNVRLLYLTARPISLTMRTKTFLDHIGAPEGAVITMPHPVVRSLGTGHEDFKVSVLLQVRDAFLDASPFVAGFGNQTSDVQAYLAGGVPRSRIFIVDKTSKIRTPAGQHEFSSYLDLSECLPELFRDERERRKAAAATSARAEEGKQEESERVEGEEEAEGDSRESVGRERGGEGGRGEGESEGGKSEM</sequence>
<dbReference type="KEGG" id="gtt:GUITHDRAFT_134169"/>
<feature type="region of interest" description="Disordered" evidence="1">
    <location>
        <begin position="157"/>
        <end position="215"/>
    </location>
</feature>
<gene>
    <name evidence="3" type="ORF">GUITHDRAFT_134169</name>
</gene>
<feature type="compositionally biased region" description="Basic and acidic residues" evidence="1">
    <location>
        <begin position="187"/>
        <end position="215"/>
    </location>
</feature>
<dbReference type="Pfam" id="PF08235">
    <property type="entry name" value="LNS2"/>
    <property type="match status" value="1"/>
</dbReference>
<protein>
    <recommendedName>
        <fullName evidence="2">LNS2/PITP domain-containing protein</fullName>
    </recommendedName>
</protein>
<dbReference type="PaxDb" id="55529-EKX51822"/>
<reference evidence="3 5" key="1">
    <citation type="journal article" date="2012" name="Nature">
        <title>Algal genomes reveal evolutionary mosaicism and the fate of nucleomorphs.</title>
        <authorList>
            <consortium name="DOE Joint Genome Institute"/>
            <person name="Curtis B.A."/>
            <person name="Tanifuji G."/>
            <person name="Burki F."/>
            <person name="Gruber A."/>
            <person name="Irimia M."/>
            <person name="Maruyama S."/>
            <person name="Arias M.C."/>
            <person name="Ball S.G."/>
            <person name="Gile G.H."/>
            <person name="Hirakawa Y."/>
            <person name="Hopkins J.F."/>
            <person name="Kuo A."/>
            <person name="Rensing S.A."/>
            <person name="Schmutz J."/>
            <person name="Symeonidi A."/>
            <person name="Elias M."/>
            <person name="Eveleigh R.J."/>
            <person name="Herman E.K."/>
            <person name="Klute M.J."/>
            <person name="Nakayama T."/>
            <person name="Obornik M."/>
            <person name="Reyes-Prieto A."/>
            <person name="Armbrust E.V."/>
            <person name="Aves S.J."/>
            <person name="Beiko R.G."/>
            <person name="Coutinho P."/>
            <person name="Dacks J.B."/>
            <person name="Durnford D.G."/>
            <person name="Fast N.M."/>
            <person name="Green B.R."/>
            <person name="Grisdale C.J."/>
            <person name="Hempel F."/>
            <person name="Henrissat B."/>
            <person name="Hoppner M.P."/>
            <person name="Ishida K."/>
            <person name="Kim E."/>
            <person name="Koreny L."/>
            <person name="Kroth P.G."/>
            <person name="Liu Y."/>
            <person name="Malik S.B."/>
            <person name="Maier U.G."/>
            <person name="McRose D."/>
            <person name="Mock T."/>
            <person name="Neilson J.A."/>
            <person name="Onodera N.T."/>
            <person name="Poole A.M."/>
            <person name="Pritham E.J."/>
            <person name="Richards T.A."/>
            <person name="Rocap G."/>
            <person name="Roy S.W."/>
            <person name="Sarai C."/>
            <person name="Schaack S."/>
            <person name="Shirato S."/>
            <person name="Slamovits C.H."/>
            <person name="Spencer D.F."/>
            <person name="Suzuki S."/>
            <person name="Worden A.Z."/>
            <person name="Zauner S."/>
            <person name="Barry K."/>
            <person name="Bell C."/>
            <person name="Bharti A.K."/>
            <person name="Crow J.A."/>
            <person name="Grimwood J."/>
            <person name="Kramer R."/>
            <person name="Lindquist E."/>
            <person name="Lucas S."/>
            <person name="Salamov A."/>
            <person name="McFadden G.I."/>
            <person name="Lane C.E."/>
            <person name="Keeling P.J."/>
            <person name="Gray M.W."/>
            <person name="Grigoriev I.V."/>
            <person name="Archibald J.M."/>
        </authorList>
    </citation>
    <scope>NUCLEOTIDE SEQUENCE</scope>
    <source>
        <strain evidence="3 5">CCMP2712</strain>
    </source>
</reference>
<name>L1JTU3_GUITC</name>
<reference evidence="5" key="2">
    <citation type="submission" date="2012-11" db="EMBL/GenBank/DDBJ databases">
        <authorList>
            <person name="Kuo A."/>
            <person name="Curtis B.A."/>
            <person name="Tanifuji G."/>
            <person name="Burki F."/>
            <person name="Gruber A."/>
            <person name="Irimia M."/>
            <person name="Maruyama S."/>
            <person name="Arias M.C."/>
            <person name="Ball S.G."/>
            <person name="Gile G.H."/>
            <person name="Hirakawa Y."/>
            <person name="Hopkins J.F."/>
            <person name="Rensing S.A."/>
            <person name="Schmutz J."/>
            <person name="Symeonidi A."/>
            <person name="Elias M."/>
            <person name="Eveleigh R.J."/>
            <person name="Herman E.K."/>
            <person name="Klute M.J."/>
            <person name="Nakayama T."/>
            <person name="Obornik M."/>
            <person name="Reyes-Prieto A."/>
            <person name="Armbrust E.V."/>
            <person name="Aves S.J."/>
            <person name="Beiko R.G."/>
            <person name="Coutinho P."/>
            <person name="Dacks J.B."/>
            <person name="Durnford D.G."/>
            <person name="Fast N.M."/>
            <person name="Green B.R."/>
            <person name="Grisdale C."/>
            <person name="Hempe F."/>
            <person name="Henrissat B."/>
            <person name="Hoppner M.P."/>
            <person name="Ishida K.-I."/>
            <person name="Kim E."/>
            <person name="Koreny L."/>
            <person name="Kroth P.G."/>
            <person name="Liu Y."/>
            <person name="Malik S.-B."/>
            <person name="Maier U.G."/>
            <person name="McRose D."/>
            <person name="Mock T."/>
            <person name="Neilson J.A."/>
            <person name="Onodera N.T."/>
            <person name="Poole A.M."/>
            <person name="Pritham E.J."/>
            <person name="Richards T.A."/>
            <person name="Rocap G."/>
            <person name="Roy S.W."/>
            <person name="Sarai C."/>
            <person name="Schaack S."/>
            <person name="Shirato S."/>
            <person name="Slamovits C.H."/>
            <person name="Spencer D.F."/>
            <person name="Suzuki S."/>
            <person name="Worden A.Z."/>
            <person name="Zauner S."/>
            <person name="Barry K."/>
            <person name="Bell C."/>
            <person name="Bharti A.K."/>
            <person name="Crow J.A."/>
            <person name="Grimwood J."/>
            <person name="Kramer R."/>
            <person name="Lindquist E."/>
            <person name="Lucas S."/>
            <person name="Salamov A."/>
            <person name="McFadden G.I."/>
            <person name="Lane C.E."/>
            <person name="Keeling P.J."/>
            <person name="Gray M.W."/>
            <person name="Grigoriev I.V."/>
            <person name="Archibald J.M."/>
        </authorList>
    </citation>
    <scope>NUCLEOTIDE SEQUENCE</scope>
    <source>
        <strain evidence="5">CCMP2712</strain>
    </source>
</reference>
<dbReference type="InterPro" id="IPR031315">
    <property type="entry name" value="LNS2/PITP"/>
</dbReference>
<evidence type="ECO:0000313" key="4">
    <source>
        <dbReference type="EnsemblProtists" id="EKX51822"/>
    </source>
</evidence>
<keyword evidence="5" id="KW-1185">Reference proteome</keyword>
<dbReference type="EnsemblProtists" id="EKX51822">
    <property type="protein sequence ID" value="EKX51822"/>
    <property type="gene ID" value="GUITHDRAFT_134169"/>
</dbReference>
<dbReference type="eggNOG" id="KOG2116">
    <property type="taxonomic scope" value="Eukaryota"/>
</dbReference>
<evidence type="ECO:0000259" key="2">
    <source>
        <dbReference type="SMART" id="SM00775"/>
    </source>
</evidence>
<dbReference type="InterPro" id="IPR026058">
    <property type="entry name" value="LIPIN"/>
</dbReference>
<reference evidence="4" key="3">
    <citation type="submission" date="2016-03" db="UniProtKB">
        <authorList>
            <consortium name="EnsemblProtists"/>
        </authorList>
    </citation>
    <scope>IDENTIFICATION</scope>
</reference>
<dbReference type="EMBL" id="JH992974">
    <property type="protein sequence ID" value="EKX51822.1"/>
    <property type="molecule type" value="Genomic_DNA"/>
</dbReference>
<dbReference type="AlphaFoldDB" id="L1JTU3"/>
<feature type="compositionally biased region" description="Basic and acidic residues" evidence="1">
    <location>
        <begin position="167"/>
        <end position="179"/>
    </location>
</feature>
<dbReference type="RefSeq" id="XP_005838802.1">
    <property type="nucleotide sequence ID" value="XM_005838745.1"/>
</dbReference>
<feature type="domain" description="LNS2/PITP" evidence="2">
    <location>
        <begin position="2"/>
        <end position="131"/>
    </location>
</feature>
<dbReference type="InterPro" id="IPR013209">
    <property type="entry name" value="LNS2"/>
</dbReference>
<evidence type="ECO:0000313" key="3">
    <source>
        <dbReference type="EMBL" id="EKX51822.1"/>
    </source>
</evidence>
<dbReference type="Proteomes" id="UP000011087">
    <property type="component" value="Unassembled WGS sequence"/>
</dbReference>
<dbReference type="PANTHER" id="PTHR12181:SF12">
    <property type="entry name" value="PHOSPHATIDATE PHOSPHATASE"/>
    <property type="match status" value="1"/>
</dbReference>
<dbReference type="GeneID" id="17308607"/>
<dbReference type="STRING" id="905079.L1JTU3"/>
<dbReference type="PANTHER" id="PTHR12181">
    <property type="entry name" value="LIPIN"/>
    <property type="match status" value="1"/>
</dbReference>
<proteinExistence type="predicted"/>
<dbReference type="OrthoDB" id="4567at2759"/>
<dbReference type="SMART" id="SM00775">
    <property type="entry name" value="LNS2"/>
    <property type="match status" value="1"/>
</dbReference>
<evidence type="ECO:0000256" key="1">
    <source>
        <dbReference type="SAM" id="MobiDB-lite"/>
    </source>
</evidence>
<evidence type="ECO:0000313" key="5">
    <source>
        <dbReference type="Proteomes" id="UP000011087"/>
    </source>
</evidence>
<organism evidence="3">
    <name type="scientific">Guillardia theta (strain CCMP2712)</name>
    <name type="common">Cryptophyte</name>
    <dbReference type="NCBI Taxonomy" id="905079"/>
    <lineage>
        <taxon>Eukaryota</taxon>
        <taxon>Cryptophyceae</taxon>
        <taxon>Pyrenomonadales</taxon>
        <taxon>Geminigeraceae</taxon>
        <taxon>Guillardia</taxon>
    </lineage>
</organism>
<dbReference type="HOGENOM" id="CLU_1285421_0_0_1"/>